<keyword evidence="4" id="KW-1185">Reference proteome</keyword>
<accession>A0A0K1PC60</accession>
<protein>
    <submittedName>
        <fullName evidence="3">N-acetylmannosaminyltransferase</fullName>
    </submittedName>
</protein>
<dbReference type="GO" id="GO:0016758">
    <property type="term" value="F:hexosyltransferase activity"/>
    <property type="evidence" value="ECO:0007669"/>
    <property type="project" value="TreeGrafter"/>
</dbReference>
<dbReference type="KEGG" id="vin:AKJ08_1492"/>
<gene>
    <name evidence="3" type="ORF">AKJ08_1492</name>
</gene>
<proteinExistence type="predicted"/>
<name>A0A0K1PC60_9BACT</name>
<keyword evidence="1" id="KW-0328">Glycosyltransferase</keyword>
<dbReference type="PANTHER" id="PTHR34136">
    <property type="match status" value="1"/>
</dbReference>
<dbReference type="STRING" id="1391653.AKJ08_1492"/>
<dbReference type="OrthoDB" id="9808602at2"/>
<dbReference type="AlphaFoldDB" id="A0A0K1PC60"/>
<reference evidence="3 4" key="1">
    <citation type="submission" date="2015-08" db="EMBL/GenBank/DDBJ databases">
        <authorList>
            <person name="Babu N.S."/>
            <person name="Beckwith C.J."/>
            <person name="Beseler K.G."/>
            <person name="Brison A."/>
            <person name="Carone J.V."/>
            <person name="Caskin T.P."/>
            <person name="Diamond M."/>
            <person name="Durham M.E."/>
            <person name="Foxe J.M."/>
            <person name="Go M."/>
            <person name="Henderson B.A."/>
            <person name="Jones I.B."/>
            <person name="McGettigan J.A."/>
            <person name="Micheletti S.J."/>
            <person name="Nasrallah M.E."/>
            <person name="Ortiz D."/>
            <person name="Piller C.R."/>
            <person name="Privatt S.R."/>
            <person name="Schneider S.L."/>
            <person name="Sharp S."/>
            <person name="Smith T.C."/>
            <person name="Stanton J.D."/>
            <person name="Ullery H.E."/>
            <person name="Wilson R.J."/>
            <person name="Serrano M.G."/>
            <person name="Buck G."/>
            <person name="Lee V."/>
            <person name="Wang Y."/>
            <person name="Carvalho R."/>
            <person name="Voegtly L."/>
            <person name="Shi R."/>
            <person name="Duckworth R."/>
            <person name="Johnson A."/>
            <person name="Loviza R."/>
            <person name="Walstead R."/>
            <person name="Shah Z."/>
            <person name="Kiflezghi M."/>
            <person name="Wade K."/>
            <person name="Ball S.L."/>
            <person name="Bradley K.W."/>
            <person name="Asai D.J."/>
            <person name="Bowman C.A."/>
            <person name="Russell D.A."/>
            <person name="Pope W.H."/>
            <person name="Jacobs-Sera D."/>
            <person name="Hendrix R.W."/>
            <person name="Hatfull G.F."/>
        </authorList>
    </citation>
    <scope>NUCLEOTIDE SEQUENCE [LARGE SCALE GENOMIC DNA]</scope>
    <source>
        <strain evidence="3 4">DSM 27710</strain>
    </source>
</reference>
<dbReference type="CDD" id="cd06533">
    <property type="entry name" value="Glyco_transf_WecG_TagA"/>
    <property type="match status" value="1"/>
</dbReference>
<dbReference type="EMBL" id="CP012332">
    <property type="protein sequence ID" value="AKU91105.1"/>
    <property type="molecule type" value="Genomic_DNA"/>
</dbReference>
<sequence length="251" mass="27068">MRVEIAGIPVDCLTAQEVVARAMAHCEGADSPPLTILSCNVDMVVKASRDPGFARALASGGIVTADGMPIVWLGRRMGARVPERVAGSELVPLLAEACAAAGRRIFLFGAAPGVADGAAEVLRRKHPNLAVAGVLSPPMGFEKDGDRLGETLDAVKRAAPDVLFVAMGAPRQERFIAEHAHALGAKVILGIGGSLDMLAGRVRRAPPWVQRSGFEWLWRLSREPRRLFRRYLVEDVAFLPIAWRALRRRGD</sequence>
<evidence type="ECO:0000256" key="1">
    <source>
        <dbReference type="ARBA" id="ARBA00022676"/>
    </source>
</evidence>
<evidence type="ECO:0000313" key="3">
    <source>
        <dbReference type="EMBL" id="AKU91105.1"/>
    </source>
</evidence>
<dbReference type="NCBIfam" id="TIGR00696">
    <property type="entry name" value="wecG_tagA_cpsF"/>
    <property type="match status" value="1"/>
</dbReference>
<evidence type="ECO:0000313" key="4">
    <source>
        <dbReference type="Proteomes" id="UP000055590"/>
    </source>
</evidence>
<dbReference type="PATRIC" id="fig|1391653.3.peg.1560"/>
<dbReference type="PANTHER" id="PTHR34136:SF1">
    <property type="entry name" value="UDP-N-ACETYL-D-MANNOSAMINURONIC ACID TRANSFERASE"/>
    <property type="match status" value="1"/>
</dbReference>
<dbReference type="Proteomes" id="UP000055590">
    <property type="component" value="Chromosome"/>
</dbReference>
<evidence type="ECO:0000256" key="2">
    <source>
        <dbReference type="ARBA" id="ARBA00022679"/>
    </source>
</evidence>
<dbReference type="InterPro" id="IPR004629">
    <property type="entry name" value="WecG_TagA_CpsF"/>
</dbReference>
<dbReference type="RefSeq" id="WP_082342850.1">
    <property type="nucleotide sequence ID" value="NZ_CP012332.1"/>
</dbReference>
<keyword evidence="2 3" id="KW-0808">Transferase</keyword>
<dbReference type="Pfam" id="PF03808">
    <property type="entry name" value="Glyco_tran_WecG"/>
    <property type="match status" value="1"/>
</dbReference>
<organism evidence="3 4">
    <name type="scientific">Vulgatibacter incomptus</name>
    <dbReference type="NCBI Taxonomy" id="1391653"/>
    <lineage>
        <taxon>Bacteria</taxon>
        <taxon>Pseudomonadati</taxon>
        <taxon>Myxococcota</taxon>
        <taxon>Myxococcia</taxon>
        <taxon>Myxococcales</taxon>
        <taxon>Cystobacterineae</taxon>
        <taxon>Vulgatibacteraceae</taxon>
        <taxon>Vulgatibacter</taxon>
    </lineage>
</organism>